<dbReference type="GO" id="GO:0005524">
    <property type="term" value="F:ATP binding"/>
    <property type="evidence" value="ECO:0007669"/>
    <property type="project" value="UniProtKB-KW"/>
</dbReference>
<dbReference type="GO" id="GO:0008237">
    <property type="term" value="F:metallopeptidase activity"/>
    <property type="evidence" value="ECO:0007669"/>
    <property type="project" value="UniProtKB-KW"/>
</dbReference>
<proteinExistence type="inferred from homology"/>
<feature type="domain" description="AAA+ ATPase" evidence="4">
    <location>
        <begin position="98"/>
        <end position="234"/>
    </location>
</feature>
<dbReference type="SUPFAM" id="SSF52540">
    <property type="entry name" value="P-loop containing nucleoside triphosphate hydrolases"/>
    <property type="match status" value="1"/>
</dbReference>
<dbReference type="AlphaFoldDB" id="A0A654II11"/>
<comment type="similarity">
    <text evidence="1">Belongs to the AAA ATPase family.</text>
</comment>
<sequence length="352" mass="40250">MKKGSVINLIKYYVEHNDFAFKNQAYEIAYDFEKMGDYQLFDYIVAMLSGNNIFVPQTLENDLAFVSKVKIDEESIFLPDVIKQDIMGLINATNHKIGVNKFLFTGLPGTGKTQCAKQIARTLKRELFIVNFSVLIDSKLGQTVKNITSLFDEINKLKDPSKVIILFDEIDALALDRTNITDLREMGRATTAVFQGLDNLNSQILLIATTNLFKHFDKALLRRFDSIINFDRYSKQDLIDISEIIFNEYIQKFDNLTKNIRLFKKLISLYDSIPNPGDLKNIIKTSLAFSDPNNPTDYFKRLYKSVLETNSTNFGSTDTELKYLQSKGFTLREIEILTGVSKSQVSRDLKGE</sequence>
<dbReference type="InterPro" id="IPR003959">
    <property type="entry name" value="ATPase_AAA_core"/>
</dbReference>
<gene>
    <name evidence="5" type="primary">ftsH_2</name>
    <name evidence="5" type="ORF">MF5295_00324</name>
</gene>
<keyword evidence="5" id="KW-0645">Protease</keyword>
<dbReference type="Pfam" id="PF00004">
    <property type="entry name" value="AAA"/>
    <property type="match status" value="1"/>
</dbReference>
<evidence type="ECO:0000259" key="4">
    <source>
        <dbReference type="SMART" id="SM00382"/>
    </source>
</evidence>
<name>A0A654II11_9MOLU</name>
<dbReference type="EC" id="3.4.24.-" evidence="5"/>
<protein>
    <submittedName>
        <fullName evidence="5">ATP-dependent zinc metalloprotease FtsH</fullName>
        <ecNumber evidence="5">3.4.24.-</ecNumber>
    </submittedName>
</protein>
<keyword evidence="5" id="KW-0482">Metalloprotease</keyword>
<dbReference type="InterPro" id="IPR027417">
    <property type="entry name" value="P-loop_NTPase"/>
</dbReference>
<evidence type="ECO:0000256" key="3">
    <source>
        <dbReference type="ARBA" id="ARBA00022840"/>
    </source>
</evidence>
<dbReference type="Gene3D" id="3.40.50.300">
    <property type="entry name" value="P-loop containing nucleotide triphosphate hydrolases"/>
    <property type="match status" value="1"/>
</dbReference>
<dbReference type="PANTHER" id="PTHR23073">
    <property type="entry name" value="26S PROTEASOME REGULATORY SUBUNIT"/>
    <property type="match status" value="1"/>
</dbReference>
<evidence type="ECO:0000256" key="2">
    <source>
        <dbReference type="ARBA" id="ARBA00022741"/>
    </source>
</evidence>
<organism evidence="5">
    <name type="scientific">Mycoplasma feriruminatoris</name>
    <dbReference type="NCBI Taxonomy" id="1179777"/>
    <lineage>
        <taxon>Bacteria</taxon>
        <taxon>Bacillati</taxon>
        <taxon>Mycoplasmatota</taxon>
        <taxon>Mollicutes</taxon>
        <taxon>Mycoplasmataceae</taxon>
        <taxon>Mycoplasma</taxon>
    </lineage>
</organism>
<evidence type="ECO:0000313" key="5">
    <source>
        <dbReference type="EMBL" id="VZR97464.1"/>
    </source>
</evidence>
<reference evidence="5" key="1">
    <citation type="submission" date="2019-11" db="EMBL/GenBank/DDBJ databases">
        <authorList>
            <person name="Falquet L."/>
            <person name="Falquet L."/>
        </authorList>
    </citation>
    <scope>NUCLEOTIDE SEQUENCE</scope>
    <source>
        <strain evidence="5">8756-13</strain>
    </source>
</reference>
<dbReference type="SMART" id="SM00382">
    <property type="entry name" value="AAA"/>
    <property type="match status" value="1"/>
</dbReference>
<dbReference type="CDD" id="cd19481">
    <property type="entry name" value="RecA-like_protease"/>
    <property type="match status" value="1"/>
</dbReference>
<keyword evidence="5" id="KW-0378">Hydrolase</keyword>
<dbReference type="InterPro" id="IPR003593">
    <property type="entry name" value="AAA+_ATPase"/>
</dbReference>
<dbReference type="GO" id="GO:0016887">
    <property type="term" value="F:ATP hydrolysis activity"/>
    <property type="evidence" value="ECO:0007669"/>
    <property type="project" value="InterPro"/>
</dbReference>
<accession>A0A654II11</accession>
<evidence type="ECO:0000256" key="1">
    <source>
        <dbReference type="ARBA" id="ARBA00006914"/>
    </source>
</evidence>
<dbReference type="InterPro" id="IPR050221">
    <property type="entry name" value="26S_Proteasome_ATPase"/>
</dbReference>
<dbReference type="EMBL" id="LR739235">
    <property type="protein sequence ID" value="VZR97464.1"/>
    <property type="molecule type" value="Genomic_DNA"/>
</dbReference>
<dbReference type="GO" id="GO:0006508">
    <property type="term" value="P:proteolysis"/>
    <property type="evidence" value="ECO:0007669"/>
    <property type="project" value="UniProtKB-KW"/>
</dbReference>
<keyword evidence="3" id="KW-0067">ATP-binding</keyword>
<keyword evidence="2" id="KW-0547">Nucleotide-binding</keyword>